<keyword evidence="3" id="KW-0804">Transcription</keyword>
<dbReference type="EMBL" id="JAEACQ010000154">
    <property type="protein sequence ID" value="MBL7627013.1"/>
    <property type="molecule type" value="Genomic_DNA"/>
</dbReference>
<reference evidence="6" key="1">
    <citation type="submission" date="2020-12" db="EMBL/GenBank/DDBJ databases">
        <title>Genomic characterization of non-nitrogen-fixing Frankia strains.</title>
        <authorList>
            <person name="Carlos-Shanley C."/>
            <person name="Guerra T."/>
            <person name="Hahn D."/>
        </authorList>
    </citation>
    <scope>NUCLEOTIDE SEQUENCE</scope>
    <source>
        <strain evidence="6">CN6</strain>
    </source>
</reference>
<evidence type="ECO:0000256" key="3">
    <source>
        <dbReference type="ARBA" id="ARBA00023163"/>
    </source>
</evidence>
<evidence type="ECO:0000256" key="2">
    <source>
        <dbReference type="ARBA" id="ARBA00023125"/>
    </source>
</evidence>
<evidence type="ECO:0000256" key="1">
    <source>
        <dbReference type="ARBA" id="ARBA00023015"/>
    </source>
</evidence>
<evidence type="ECO:0000259" key="5">
    <source>
        <dbReference type="PROSITE" id="PS50977"/>
    </source>
</evidence>
<dbReference type="GO" id="GO:0000976">
    <property type="term" value="F:transcription cis-regulatory region binding"/>
    <property type="evidence" value="ECO:0007669"/>
    <property type="project" value="TreeGrafter"/>
</dbReference>
<dbReference type="PANTHER" id="PTHR30055">
    <property type="entry name" value="HTH-TYPE TRANSCRIPTIONAL REGULATOR RUTR"/>
    <property type="match status" value="1"/>
</dbReference>
<organism evidence="6 7">
    <name type="scientific">Frankia nepalensis</name>
    <dbReference type="NCBI Taxonomy" id="1836974"/>
    <lineage>
        <taxon>Bacteria</taxon>
        <taxon>Bacillati</taxon>
        <taxon>Actinomycetota</taxon>
        <taxon>Actinomycetes</taxon>
        <taxon>Frankiales</taxon>
        <taxon>Frankiaceae</taxon>
        <taxon>Frankia</taxon>
    </lineage>
</organism>
<dbReference type="Gene3D" id="1.10.357.10">
    <property type="entry name" value="Tetracycline Repressor, domain 2"/>
    <property type="match status" value="1"/>
</dbReference>
<dbReference type="SUPFAM" id="SSF46689">
    <property type="entry name" value="Homeodomain-like"/>
    <property type="match status" value="1"/>
</dbReference>
<dbReference type="PROSITE" id="PS50977">
    <property type="entry name" value="HTH_TETR_2"/>
    <property type="match status" value="1"/>
</dbReference>
<feature type="DNA-binding region" description="H-T-H motif" evidence="4">
    <location>
        <begin position="25"/>
        <end position="44"/>
    </location>
</feature>
<dbReference type="InterPro" id="IPR001647">
    <property type="entry name" value="HTH_TetR"/>
</dbReference>
<dbReference type="InterPro" id="IPR050109">
    <property type="entry name" value="HTH-type_TetR-like_transc_reg"/>
</dbReference>
<dbReference type="Proteomes" id="UP000604475">
    <property type="component" value="Unassembled WGS sequence"/>
</dbReference>
<protein>
    <submittedName>
        <fullName evidence="6">TetR/AcrR family transcriptional regulator</fullName>
    </submittedName>
</protein>
<dbReference type="InterPro" id="IPR009057">
    <property type="entry name" value="Homeodomain-like_sf"/>
</dbReference>
<dbReference type="Pfam" id="PF00440">
    <property type="entry name" value="TetR_N"/>
    <property type="match status" value="1"/>
</dbReference>
<evidence type="ECO:0000313" key="6">
    <source>
        <dbReference type="EMBL" id="MBL7627013.1"/>
    </source>
</evidence>
<keyword evidence="1" id="KW-0805">Transcription regulation</keyword>
<dbReference type="PRINTS" id="PR00455">
    <property type="entry name" value="HTHTETR"/>
</dbReference>
<sequence>MRRSRAALLRAAIELVTERGTAAVPISELAEAADVSRQVLYQQFGDRDALLLEAALDLARRDLMPRLGDPAATVPGRARSLALARHFAEYRGFYRAVMTGSTAFALSRALEGLLVPFNRRLFHEAFGGTLDARTVDDLATYLTGGGHAFVYSWLIDGDDPLDPEEFADRLTRMVSVVVDALLARHAAGGEAVP</sequence>
<dbReference type="PANTHER" id="PTHR30055:SF234">
    <property type="entry name" value="HTH-TYPE TRANSCRIPTIONAL REGULATOR BETI"/>
    <property type="match status" value="1"/>
</dbReference>
<comment type="caution">
    <text evidence="6">The sequence shown here is derived from an EMBL/GenBank/DDBJ whole genome shotgun (WGS) entry which is preliminary data.</text>
</comment>
<keyword evidence="7" id="KW-1185">Reference proteome</keyword>
<evidence type="ECO:0000256" key="4">
    <source>
        <dbReference type="PROSITE-ProRule" id="PRU00335"/>
    </source>
</evidence>
<keyword evidence="2 4" id="KW-0238">DNA-binding</keyword>
<name>A0A937UMF7_9ACTN</name>
<feature type="domain" description="HTH tetR-type" evidence="5">
    <location>
        <begin position="2"/>
        <end position="62"/>
    </location>
</feature>
<dbReference type="GO" id="GO:0003700">
    <property type="term" value="F:DNA-binding transcription factor activity"/>
    <property type="evidence" value="ECO:0007669"/>
    <property type="project" value="TreeGrafter"/>
</dbReference>
<dbReference type="AlphaFoldDB" id="A0A937UMF7"/>
<proteinExistence type="predicted"/>
<accession>A0A937UMF7</accession>
<evidence type="ECO:0000313" key="7">
    <source>
        <dbReference type="Proteomes" id="UP000604475"/>
    </source>
</evidence>
<gene>
    <name evidence="6" type="ORF">I7412_07510</name>
</gene>